<dbReference type="STRING" id="1766.XA26_08900"/>
<dbReference type="EC" id="6.2.1.3" evidence="7"/>
<comment type="cofactor">
    <cofactor evidence="1">
        <name>pantetheine 4'-phosphate</name>
        <dbReference type="ChEBI" id="CHEBI:47942"/>
    </cofactor>
</comment>
<evidence type="ECO:0000256" key="4">
    <source>
        <dbReference type="ARBA" id="ARBA00022553"/>
    </source>
</evidence>
<dbReference type="GO" id="GO:0008610">
    <property type="term" value="P:lipid biosynthetic process"/>
    <property type="evidence" value="ECO:0007669"/>
    <property type="project" value="UniProtKB-ARBA"/>
</dbReference>
<dbReference type="Pfam" id="PF00550">
    <property type="entry name" value="PP-binding"/>
    <property type="match status" value="5"/>
</dbReference>
<dbReference type="GO" id="GO:0005829">
    <property type="term" value="C:cytosol"/>
    <property type="evidence" value="ECO:0007669"/>
    <property type="project" value="TreeGrafter"/>
</dbReference>
<dbReference type="InterPro" id="IPR042099">
    <property type="entry name" value="ANL_N_sf"/>
</dbReference>
<dbReference type="FunFam" id="3.40.50.12780:FF:000012">
    <property type="entry name" value="Non-ribosomal peptide synthetase"/>
    <property type="match status" value="5"/>
</dbReference>
<evidence type="ECO:0000256" key="3">
    <source>
        <dbReference type="ARBA" id="ARBA00022450"/>
    </source>
</evidence>
<evidence type="ECO:0000313" key="7">
    <source>
        <dbReference type="EMBL" id="ALI24750.1"/>
    </source>
</evidence>
<dbReference type="Pfam" id="PF08242">
    <property type="entry name" value="Methyltransf_12"/>
    <property type="match status" value="2"/>
</dbReference>
<dbReference type="NCBIfam" id="TIGR01733">
    <property type="entry name" value="AA-adenyl-dom"/>
    <property type="match status" value="5"/>
</dbReference>
<dbReference type="SMART" id="SM01294">
    <property type="entry name" value="PKS_PP_betabranch"/>
    <property type="match status" value="2"/>
</dbReference>
<dbReference type="Gene3D" id="1.10.1200.10">
    <property type="entry name" value="ACP-like"/>
    <property type="match status" value="5"/>
</dbReference>
<dbReference type="GO" id="GO:0043041">
    <property type="term" value="P:amino acid activation for nonribosomal peptide biosynthetic process"/>
    <property type="evidence" value="ECO:0007669"/>
    <property type="project" value="TreeGrafter"/>
</dbReference>
<keyword evidence="7" id="KW-0436">Ligase</keyword>
<dbReference type="Gene3D" id="2.30.38.10">
    <property type="entry name" value="Luciferase, Domain 3"/>
    <property type="match status" value="4"/>
</dbReference>
<dbReference type="FunFam" id="3.30.559.10:FF:000012">
    <property type="entry name" value="Non-ribosomal peptide synthetase"/>
    <property type="match status" value="2"/>
</dbReference>
<dbReference type="PROSITE" id="PS50075">
    <property type="entry name" value="CARRIER"/>
    <property type="match status" value="5"/>
</dbReference>
<dbReference type="InterPro" id="IPR020845">
    <property type="entry name" value="AMP-binding_CS"/>
</dbReference>
<dbReference type="PANTHER" id="PTHR45527:SF1">
    <property type="entry name" value="FATTY ACID SYNTHASE"/>
    <property type="match status" value="1"/>
</dbReference>
<dbReference type="Gene3D" id="3.30.559.30">
    <property type="entry name" value="Nonribosomal peptide synthetase, condensation domain"/>
    <property type="match status" value="6"/>
</dbReference>
<dbReference type="GO" id="GO:0004467">
    <property type="term" value="F:long-chain fatty acid-CoA ligase activity"/>
    <property type="evidence" value="ECO:0007669"/>
    <property type="project" value="UniProtKB-EC"/>
</dbReference>
<feature type="domain" description="Carrier" evidence="6">
    <location>
        <begin position="2427"/>
        <end position="2502"/>
    </location>
</feature>
<dbReference type="InterPro" id="IPR009081">
    <property type="entry name" value="PP-bd_ACP"/>
</dbReference>
<organism evidence="7 8">
    <name type="scientific">Mycolicibacterium fortuitum</name>
    <name type="common">Mycobacterium fortuitum</name>
    <dbReference type="NCBI Taxonomy" id="1766"/>
    <lineage>
        <taxon>Bacteria</taxon>
        <taxon>Bacillati</taxon>
        <taxon>Actinomycetota</taxon>
        <taxon>Actinomycetes</taxon>
        <taxon>Mycobacteriales</taxon>
        <taxon>Mycobacteriaceae</taxon>
        <taxon>Mycolicibacterium</taxon>
    </lineage>
</organism>
<keyword evidence="5" id="KW-0677">Repeat</keyword>
<feature type="domain" description="Carrier" evidence="6">
    <location>
        <begin position="4538"/>
        <end position="4613"/>
    </location>
</feature>
<dbReference type="SUPFAM" id="SSF52777">
    <property type="entry name" value="CoA-dependent acyltransferases"/>
    <property type="match status" value="12"/>
</dbReference>
<dbReference type="PROSITE" id="PS00012">
    <property type="entry name" value="PHOSPHOPANTETHEINE"/>
    <property type="match status" value="4"/>
</dbReference>
<dbReference type="InterPro" id="IPR013217">
    <property type="entry name" value="Methyltransf_12"/>
</dbReference>
<dbReference type="SMART" id="SM00823">
    <property type="entry name" value="PKS_PP"/>
    <property type="match status" value="5"/>
</dbReference>
<dbReference type="UniPathway" id="UPA00011"/>
<dbReference type="FunFam" id="1.10.1200.10:FF:000016">
    <property type="entry name" value="Non-ribosomal peptide synthase"/>
    <property type="match status" value="1"/>
</dbReference>
<keyword evidence="4" id="KW-0597">Phosphoprotein</keyword>
<dbReference type="FunFam" id="2.30.38.10:FF:000001">
    <property type="entry name" value="Non-ribosomal peptide synthetase PvdI"/>
    <property type="match status" value="2"/>
</dbReference>
<dbReference type="FunFam" id="3.30.300.30:FF:000010">
    <property type="entry name" value="Enterobactin synthetase component F"/>
    <property type="match status" value="3"/>
</dbReference>
<dbReference type="Gene3D" id="3.40.50.980">
    <property type="match status" value="8"/>
</dbReference>
<dbReference type="InterPro" id="IPR010071">
    <property type="entry name" value="AA_adenyl_dom"/>
</dbReference>
<dbReference type="InterPro" id="IPR045851">
    <property type="entry name" value="AMP-bd_C_sf"/>
</dbReference>
<dbReference type="InterPro" id="IPR001242">
    <property type="entry name" value="Condensation_dom"/>
</dbReference>
<accession>A0A0N9Y229</accession>
<dbReference type="Gene3D" id="3.30.559.10">
    <property type="entry name" value="Chloramphenicol acetyltransferase-like domain"/>
    <property type="match status" value="6"/>
</dbReference>
<dbReference type="Pfam" id="PF00668">
    <property type="entry name" value="Condensation"/>
    <property type="match status" value="6"/>
</dbReference>
<keyword evidence="3" id="KW-0596">Phosphopantetheine</keyword>
<dbReference type="FunFam" id="1.10.1200.10:FF:000005">
    <property type="entry name" value="Nonribosomal peptide synthetase 1"/>
    <property type="match status" value="3"/>
</dbReference>
<dbReference type="SUPFAM" id="SSF53335">
    <property type="entry name" value="S-adenosyl-L-methionine-dependent methyltransferases"/>
    <property type="match status" value="2"/>
</dbReference>
<evidence type="ECO:0000256" key="2">
    <source>
        <dbReference type="ARBA" id="ARBA00006432"/>
    </source>
</evidence>
<protein>
    <submittedName>
        <fullName evidence="7">Long-chain-fatty-acid--CoA ligase</fullName>
        <ecNumber evidence="7">6.2.1.3</ecNumber>
    </submittedName>
</protein>
<name>A0A0N9Y229_MYCFO</name>
<dbReference type="InterPro" id="IPR036736">
    <property type="entry name" value="ACP-like_sf"/>
</dbReference>
<dbReference type="GO" id="GO:0009403">
    <property type="term" value="P:toxin biosynthetic process"/>
    <property type="evidence" value="ECO:0007669"/>
    <property type="project" value="UniProtKB-ARBA"/>
</dbReference>
<dbReference type="Pfam" id="PF13193">
    <property type="entry name" value="AMP-binding_C"/>
    <property type="match status" value="3"/>
</dbReference>
<evidence type="ECO:0000256" key="1">
    <source>
        <dbReference type="ARBA" id="ARBA00001957"/>
    </source>
</evidence>
<dbReference type="CDD" id="cd19540">
    <property type="entry name" value="LCL_NRPS-like"/>
    <property type="match status" value="5"/>
</dbReference>
<evidence type="ECO:0000313" key="8">
    <source>
        <dbReference type="Proteomes" id="UP000057134"/>
    </source>
</evidence>
<dbReference type="KEGG" id="mft:XA26_08900"/>
<dbReference type="InterPro" id="IPR006162">
    <property type="entry name" value="Ppantetheine_attach_site"/>
</dbReference>
<dbReference type="PROSITE" id="PS00455">
    <property type="entry name" value="AMP_BINDING"/>
    <property type="match status" value="4"/>
</dbReference>
<gene>
    <name evidence="7" type="ORF">XA26_08900</name>
</gene>
<dbReference type="SUPFAM" id="SSF56801">
    <property type="entry name" value="Acetyl-CoA synthetase-like"/>
    <property type="match status" value="5"/>
</dbReference>
<comment type="similarity">
    <text evidence="2">Belongs to the ATP-dependent AMP-binding enzyme family.</text>
</comment>
<dbReference type="GO" id="GO:0072330">
    <property type="term" value="P:monocarboxylic acid biosynthetic process"/>
    <property type="evidence" value="ECO:0007669"/>
    <property type="project" value="UniProtKB-ARBA"/>
</dbReference>
<feature type="domain" description="Carrier" evidence="6">
    <location>
        <begin position="5997"/>
        <end position="6072"/>
    </location>
</feature>
<dbReference type="Gene3D" id="3.40.50.12780">
    <property type="entry name" value="N-terminal domain of ligase-like"/>
    <property type="match status" value="1"/>
</dbReference>
<dbReference type="InterPro" id="IPR020806">
    <property type="entry name" value="PKS_PP-bd"/>
</dbReference>
<dbReference type="NCBIfam" id="NF003417">
    <property type="entry name" value="PRK04813.1"/>
    <property type="match status" value="7"/>
</dbReference>
<proteinExistence type="inferred from homology"/>
<dbReference type="CDD" id="cd02440">
    <property type="entry name" value="AdoMet_MTases"/>
    <property type="match status" value="2"/>
</dbReference>
<dbReference type="InterPro" id="IPR029063">
    <property type="entry name" value="SAM-dependent_MTases_sf"/>
</dbReference>
<dbReference type="PATRIC" id="fig|1766.6.peg.880"/>
<dbReference type="GO" id="GO:0031177">
    <property type="term" value="F:phosphopantetheine binding"/>
    <property type="evidence" value="ECO:0007669"/>
    <property type="project" value="InterPro"/>
</dbReference>
<dbReference type="Proteomes" id="UP000057134">
    <property type="component" value="Chromosome"/>
</dbReference>
<evidence type="ECO:0000256" key="5">
    <source>
        <dbReference type="ARBA" id="ARBA00022737"/>
    </source>
</evidence>
<evidence type="ECO:0000259" key="6">
    <source>
        <dbReference type="PROSITE" id="PS50075"/>
    </source>
</evidence>
<dbReference type="InterPro" id="IPR025110">
    <property type="entry name" value="AMP-bd_C"/>
</dbReference>
<dbReference type="Gene3D" id="3.30.300.30">
    <property type="match status" value="7"/>
</dbReference>
<feature type="domain" description="Carrier" evidence="6">
    <location>
        <begin position="950"/>
        <end position="1025"/>
    </location>
</feature>
<dbReference type="InterPro" id="IPR000873">
    <property type="entry name" value="AMP-dep_synth/lig_dom"/>
</dbReference>
<dbReference type="FunFam" id="3.30.559.30:FF:000001">
    <property type="entry name" value="Non-ribosomal peptide synthetase"/>
    <property type="match status" value="1"/>
</dbReference>
<dbReference type="EMBL" id="CP011269">
    <property type="protein sequence ID" value="ALI24750.1"/>
    <property type="molecule type" value="Genomic_DNA"/>
</dbReference>
<dbReference type="Pfam" id="PF00501">
    <property type="entry name" value="AMP-binding"/>
    <property type="match status" value="5"/>
</dbReference>
<sequence length="6534" mass="698660">MQLDEQSLPVTRAQLDIWLAHDVAGTGTEWLLGLFVKIAGTLDRDALEWSIRRVVREAEPLRATFFEVDGQVYQKAAENPEVQLVFHDLRSAGDPVAEARDMAAAIQRAPMSFTEPLFRFALFQTRDDEHFLLACCHHIVLDGTGIALVGSRLASVYSAVFSGAPIPPPIFGSLADLIDNESRYEASAEYLDDEAYWTGNLPPEAGPNSWETESLDSQDAHWHSAAVPFDSSLLRQVDILARSKNVARSTVITAACALLVRGWCAEGSDVVLDFPVSRRVSPESRTLPGMVAGVVPLVVKASPATSISEFIDNVESHIQEALQHQRFPVHALERKVNPRAAGQMANRVSVNFLPSTFTLDFGGAQASASLTNAGVVGGFGLVFSSAGDELVLSTMGAGQPFSSFGVTDLAERLQRILIAFVSDPGLRLSSVGVLDAADCARLDEVGHRSVLLRPVVESSIPALFAVQVACAPDAVAVRFEGRSLSYRELDEASNRLAHLLAEYGAGPGECVGLMMGRSADAVVAILGVLKSGAAYLPIDPAHPDARVEFMLADAAPVVVITTAALGERLGGCGVPVVEVDDPRIGAQSCAGLPVPAPDDVAHIIYTSGTTGTPKGVAVTHQNVTRLFDGMDVGVELGPRQVWAACSSLAFDFSVWEIWGALLHGGRLVVVPEQTTRSPQDLEALVVAEGVTVLSQTPSAVGVLDPVKLSSVSALMVAAEACPPDVVDRWAPGRVMINGYGPTETTVYATISAPLQAGSGVVPIGVPVPGAALFVLDRWLHPVAPGVVGELYVAGRGVGVGYVRRPGLTGSRFVACPFGAPGSRMYRTGDLVSWGPDGQLRYAGRSDEQVKVRGYRIELGEIQAALADLDGVQQAVVVVREDQPGDKRLVGYITGSAEPAVVRAQLSQRLPAYMVPTAVVVLDALPLTVNGKLDKRALPAPEYADTDHYRAPSTATEEILAGIYAQVLGLERVGVDDSFFDLGGDSILAMRVVAAVNTDLDAGLAVRTLFDAPTVAQLAPHVGEDSDRRAPLAAGERPALIPLSFAQNRMWFLNRFEDGAATYNMPIAFRINGALDVDALDAALDDVIARHESLRTVFPDIDGVPSQKVLPAQPGLWRRGGPAMVPVTEDDLVDELISLAGYTFDLAGEIPIRAQIYSVGPEQYVLGIVLHHIAFDGWSMAPMARDVGEAYRARTLGQEPDWSPLPVQYADYTLWQQDWLGSETDPDSVLANQLAYWRRELADLPEIVSLPADRPRPPVPSYRGDAVDLRIDPESWAGLKAVAAAHNATVSMVLQAAMAVALHRAGVGEDIALGTPIAGRMDQALDELVGFFVNTWVLRVGVDPASRFSEVLDRVRQKALDAYANQDVPFELLVERLNPTRSTSHHPLFQVALAFQNNVRPEIQLDALDVEPVSADIRTARFDLEFDLRELSSGDASALFDLHSVPVEGRGELMAAGTVAYATDLYDRSSVERLVGWFGRVVQAVVADPTVVVGEVGLLDHDEQDLLLRRWSGAEVTGPSGLAPELLAAAVAADPEAVAVVDGTRELSYRELDEASNRLARALIEAGVGPERAVGVAMGRCADLVIAWWAVLKAGGVYVPVDPGHPAERIATVLDTAEAVCVLTCGSGVVEGTGSRLVIPLDVVDLSEQSPRPVSDADRLAPLSVDNAAYVIFTSGSTGTPKGVAVSHAGVLGVAAAHHDLLGVPERARVLMVAAPTFDASVFEWLWAASSGAALVVAPPDSYAGDALAEVLAGQRVDAGLITPTVLATLDPAQIDGLDTLVTGGEACPAELVAAWAASPGEAGNKAPRRMFNAYGPTEVTIWATWSALSVGRPVRIGAPVPGTYAYVLDARLNPAPVGVVGELYLAGPAVARGYVGRPDLTADRFVANPFGAPGSRLYRTGDLVRWTESGSLEYLGRSDAQIKLRGQRLELGEIENTLLACPQVTRAAAAVHRGSTGVDHLVGYVALEQTSTADYDADVVDQWQGIYDELYDADLDEVEFGNDFRGWNSSYTDDPIPLHEMEEWRSATVDRILSMRPQRVLELGVGSGLLLSQLAPECVEYWGTDFSAPTIQKLQKAVAGQPWGDRVHLLTRPAHITEALPQDQFDMVVINSVVQYFPSAGYLAEVIDKAVELLAPGGTLFVGDVRNHSLQGAFQTGIALARSRNGADTDEIRQRVQRAMLGEHELLLAPEFFTTWAADHPSVGGIGIQVKRGEADNELSRYRYDVIVHKSPTQVCSLAGAPTWAWSDCAGLSGLNAELTAQRPTTVRVSGIPRAGVIADVVTEQALGAGLPLAEALVHADSVAEDVVTPEMVYRLGEAAGYHVAVTWGSQPGTLDALFIASDGEALPALTELYQPASDARQRGGHANDPHTNSKVTAVRQWLAERLPEYMVPSQIVVLDEFPLTSSGKIDRKALPEPTFVATSFRAPQTDTEKIVAEVFTEVLGLGRAGLDDDFFVLGGDSLIAIRVSARLQSALGRDVPVRYLFDAPTVGGLADYLDRHQDGVARPPLTARHRPAAIPLSYAQQRLWFLEQLQGPSPIYNMAVALRLSGHLDEDALGAALADVVGRQETLRTVFTSVDGVPQQVVLGVEQADLGWQIVDAAGWPAARLDEEIGAAARHSFDLTREIPIKATLFRISENEHVLAAVVHHIAADGWSVTPLVVDLATAYASRCAGHAPAWEPLPVQYVDFTLWQQEWLGSVSDADSVIADQLRYWEGELAGLPDRLELPTDRPYPPVADYQGSSVAVEWPAELQQQIARVAREHGATSFMVVQAALAALMARLSASTDVAVGIASAGRGEPALDELVGFFVNTLVLRVDLAGDPTVADLLGQVRQRSLAAFEHQDVPFEVLVDRLNPTRSLTHHPLVQVMLTWQNLPWQHSDPAAALTLGDVGVTRLEAETRTARMDLVFSLAERFNDAGAPAGIDGSVEFRTDVFDAATIETLIQRMQRMLTVMTADSAQRLSSVDLLDAADCARLDEVGHRSVLLRPVVESSIPALFAVQVACAPDAVAVRFEGRSLSYRELDEASNRLAHLLAEYGAGPGECVALMLERSAQAVVAILGVLKSGAAYLPIDPAHPDARVEFMLGDARPAVAVTAGGLAERLLGSGVPVVEVDDPRIGAQSCAGLPVPAPDDVAHIIYTSGTTGTPKGVAVTHQNVTRLFDGMDVGVELGPRQVWAACSSLAFDFSVWEIWGALLHGGRLVVVPEQTTRSPQDLEALVVAEGVTVLSQTPSAVGVLDPVKLSSVSALMVAAEACPPDVVDRWAPGRVMINGYGPTETTVYATISAPLQAGSGVVPIGVPVPGAALFVLDRWLHPVAPGVVGELYVAGRGVGVGYVRRPGLTGSRFVACPFGAPGARMYRTGDLVSWGPDGQLRYAGRSDEQVKVRGYRIELGEIQAALADLDGVQQAVVVVREDQPGDKRLVGYLTGSADPVHVRAALAERLPAYMVPTAVVVLDALPLTVNGKLDKRALPAPEYADTDHYRAPSTATEEILAGIYAQVLGLERVGVDDSFFDLGGDSLTAMRLIAAVNAGFEADVSVRTLFDAPTIAQLAPHIKAGSGGRPQLVAQQRPDVIPLSYAQQRLWFLEQLQGPSSIYNMAVALRLDGNLDAAALGQALADVVGRHESLRTKFGAVDGIPQQLVVPAGQAELGWQVVDASGWSADRLKEEAGAVGRRHFDLTQEIPLRATLFRVAEEQHVLVAVVHHIAADGWSITPFVADLGSAYASRCAGRAPEWAPLSVQYADYTLWQQEWLGSTSDPDSVIATQLAYWEQELADLPERLELPTDRPYPPVADYQGSSVAVEWPAELQQQVARVAREHGATSFMVVQAALAALLAELSASSDVAVGIATAGRSDPGLDELVGFFVNTLVLRLDLGGDPTVSDLLDQVRRRGLAAFEHQDVPFEALVERLNPARSLTHHPLVQVMVSWQNFAAEQATSLRLGDVQATPLDAETRTARMDLVFSLAERFNDAGAPAGIGGVVEFRTDVFDAASVRTLVKRLQRVLAAITADTAQRLSSVGVLDAADCARLDEVGHRSVLLRPVVESSVPALFGVQVACAPDAVAVRFEGRSLSYRELDEASNRLAHLLAEYGAGPGECIGLMMGRSADAVVAILGVLKSGAAYLPIDPAHPDARVEFMLGDARPAVAVTAGGLAERLLGSGVPVVEVDDPRIGAQSCAGLPVPAPDDVAHIIYTSGTTGTPKGVAVTHQNVTRLFDGMDVGVELGPRQVWAACSSLAFDFSVWEIWGALLHGGRLVVVPEQTTRSPQDLEALVVAEGVTVLSQTPSAVGVLDPVKLSSVSALMVAAEACPPDVVDRWAPGRVMINGYGPTETTVYATISAPLQAGSGVVPIGVPVPGAALFVLDRWLRPVAPGVVGELYVAGRGVGVGYVRRPGLTGSRFVACPFGAPGARMYRTGDLVSWGPDGQLRYAGRSDEQVKVRGYRIELGEIQAALADLDGVQQAVVVVREDQPGDKRLVGYLTGSADPVHVRAALAERLPVYMVPTAVVVLDALPLTVNGKLDKRALPAPEYTDTDHYRAPSTATEEILAGIYAQVLGLERVGVDDSFFDLGGDSLSAMRLLAAVNSHLDVDMGVRTLFDAPTVAQLALRLVSGSSGRRPLVPQQRPDIIPLSYAQQRLWFLNRFEGGVATYNMPIAFRINGALDLGALESALDDVIARHESLRTVFPDIDGVPSQKVLPAQPGLWRRGGPAMVPVTEDQEDAVMRELVALAGYRFDLATEIPIRAQIYSVGPEQYVLGIVLHHIAFDGWSMAPMVKDVGVAYAARCAGQVPAWTPLPVQYADYSLWQREHLGDLEDSGSRIAEQLSYWRKELAGLPEVVSLPTDRPRPPAPSYRGDGVDLRIDPDAWAGIKAVAAEHNVTTSMVLQAVMSVVLHRAGVGEDIALGTPIAGRNDQALQELVGFFVNTWVLRVGLNSQQRFSDVLDQVRQKALDGYSNQDVPFELLVEQLNPTRSTSHHPLFQVALVFQNNVRPEVALEGAGIEPMSMVTRTAKFDLDVDIREVPDELSGAPMAAGVLTYATDLFDRSTIERLVGWFGKVVSAVVADSSVVVGEVGLLDDAERNLVLHQWSGAGIDAQVGLAPELLATAVAADPDALAVVDHPREYTYRQLDEISNRLARVLIEAGVGPERAVGVAMGRSAELVIAWWAVLKAGGVYVPVDRTHPAERIATVLDTVEAVCVLTRGGDPVAGTGARPVIDVEALDLSSRSAEPVTDADRLAPLTIDDAAYAIFTSGSTGTPKGVAISHAGVLGVAAAHRELFGVTPGARVLMVAAPTFDASVFEWLWAVASRAALVVAPPDSYAGDALTAVIEGQRVEAALITPTVVATLDRSRLSGLTTLVTGGEACPAELVAAWAPGRRMFNAYGPTEVTIWATWSALSAGQPVRIGAPVPGTCALVLDARLNPAPVGVVGELYLAGPVLARGYVGRPDLTADRFVANPFGAPGSRLYRTGDLVRWTESGSLEYLGRADAQVKLRGQRLELGEIENTLLACPQVNRAAAAVFHTDAADHLVAYVALERASNADHDAEVVDQWQHVYDELYDADLDAVEFGSDFRGWNSSYTGDPIPLDQMEEWRSAAVNRILALRPQRVLELGVGSGLVLSQIAPKCGEYWGTDFSAPTIRTLESAVAGQPWGDRVRLRVQPADVVDGLPAGYFDTIIINSVIQYFPNSVYLTEVMDNAMGLLAPGGTLFVGDVRNHSLQGAFQTGIALARTGPDTDTDDLRQRVQRAVLGEPELLLAPEFFTTWAAENPSVGGIGIQVKRGEADNELTRYRYDVIIHRSADGVLSLEEAPTWDWAECAGLSGLHAELAARRPDTVRVTAIPRAGVMADVIIEQALAAGRSVTDALAEAEIAANPADAVTPELLYRLGEDAGYRVAVTWGPEPGTVDAVFVAGTEDGDVPVLTDLYLPPAGSRERSTYANDPDTNSKVSEVRQWLAARLPEYMVPSQIVVLDEFPLTSSGKTDRKALPEPVFTAATFRSPQTPTEKTVAEVFAEVLGLDQVGLDDDFFALGGDSLIAIRVSARLQSALGKDVPVRYLFDAPTVARLAVCLDRQQGDAARPPLQVMPRPQSIPLSYAQQRLWFFDQLNGPSPVYNLAVGLRLSGDLDTAALGQALVDVVGRHESLRTLFTLAGEAPQQLVVPAEDARMSWEVVDAVGWAADRLAEAAGAVARHSFDLSTELPLRATLFRVADDEHVLVAVVHHIAADGWSVTPLVADLGAAYARRSEGEAPDWSPLPVQYVDYTLWQRSYLGDLDDRDSRICGQLAYWENALAGLPERLELPTDRPYPPVADYRGASLMVDWPADLQQRIARLARQQNATSFMVVQAGLALLLSKLGATSDVAVGISIAGRNDPALDDLVGFFVNTLVLRVDFSGDPTIGELLEQVRQRGLAAFEHQDVPFELVVDRLNPTRSLTHHPLVQVMLSWQNLAWQHSADTAGGLTLGDVRVTPLPAQTHTARTDLTFALGERWTETGEPAGIGGTVEFRTDVYDEATVVRLIDRLRKVLVAMTAEVEASS</sequence>
<dbReference type="InterPro" id="IPR023213">
    <property type="entry name" value="CAT-like_dom_sf"/>
</dbReference>
<dbReference type="RefSeq" id="WP_054601161.1">
    <property type="nucleotide sequence ID" value="NZ_CP011269.1"/>
</dbReference>
<dbReference type="Gene3D" id="3.40.50.150">
    <property type="entry name" value="Vaccinia Virus protein VP39"/>
    <property type="match status" value="2"/>
</dbReference>
<feature type="domain" description="Carrier" evidence="6">
    <location>
        <begin position="3485"/>
        <end position="3560"/>
    </location>
</feature>
<dbReference type="FunFam" id="3.40.50.980:FF:000001">
    <property type="entry name" value="Non-ribosomal peptide synthetase"/>
    <property type="match status" value="5"/>
</dbReference>
<reference evidence="7 8" key="1">
    <citation type="journal article" date="2015" name="MBio">
        <title>Enzymatic Degradation of Phenazines Can Generate Energy and Protect Sensitive Organisms from Toxicity.</title>
        <authorList>
            <person name="Costa K.C."/>
            <person name="Bergkessel M."/>
            <person name="Saunders S."/>
            <person name="Korlach J."/>
            <person name="Newman D.K."/>
        </authorList>
    </citation>
    <scope>NUCLEOTIDE SEQUENCE [LARGE SCALE GENOMIC DNA]</scope>
    <source>
        <strain evidence="7 8">CT6</strain>
    </source>
</reference>
<dbReference type="PANTHER" id="PTHR45527">
    <property type="entry name" value="NONRIBOSOMAL PEPTIDE SYNTHETASE"/>
    <property type="match status" value="1"/>
</dbReference>
<keyword evidence="8" id="KW-1185">Reference proteome</keyword>
<dbReference type="SUPFAM" id="SSF47336">
    <property type="entry name" value="ACP-like"/>
    <property type="match status" value="5"/>
</dbReference>